<name>A0A7V4WVD2_CALAY</name>
<organism evidence="1">
    <name type="scientific">Caldithrix abyssi</name>
    <dbReference type="NCBI Taxonomy" id="187145"/>
    <lineage>
        <taxon>Bacteria</taxon>
        <taxon>Pseudomonadati</taxon>
        <taxon>Calditrichota</taxon>
        <taxon>Calditrichia</taxon>
        <taxon>Calditrichales</taxon>
        <taxon>Calditrichaceae</taxon>
        <taxon>Caldithrix</taxon>
    </lineage>
</organism>
<proteinExistence type="predicted"/>
<evidence type="ECO:0000313" key="1">
    <source>
        <dbReference type="EMBL" id="HGY56105.1"/>
    </source>
</evidence>
<dbReference type="AlphaFoldDB" id="A0A7V4WVD2"/>
<dbReference type="Proteomes" id="UP000885779">
    <property type="component" value="Unassembled WGS sequence"/>
</dbReference>
<comment type="caution">
    <text evidence="1">The sequence shown here is derived from an EMBL/GenBank/DDBJ whole genome shotgun (WGS) entry which is preliminary data.</text>
</comment>
<protein>
    <submittedName>
        <fullName evidence="1">Uncharacterized protein</fullName>
    </submittedName>
</protein>
<gene>
    <name evidence="1" type="ORF">ENK44_10400</name>
</gene>
<dbReference type="EMBL" id="DRQG01000097">
    <property type="protein sequence ID" value="HGY56105.1"/>
    <property type="molecule type" value="Genomic_DNA"/>
</dbReference>
<reference evidence="1" key="1">
    <citation type="journal article" date="2020" name="mSystems">
        <title>Genome- and Community-Level Interaction Insights into Carbon Utilization and Element Cycling Functions of Hydrothermarchaeota in Hydrothermal Sediment.</title>
        <authorList>
            <person name="Zhou Z."/>
            <person name="Liu Y."/>
            <person name="Xu W."/>
            <person name="Pan J."/>
            <person name="Luo Z.H."/>
            <person name="Li M."/>
        </authorList>
    </citation>
    <scope>NUCLEOTIDE SEQUENCE [LARGE SCALE GENOMIC DNA]</scope>
    <source>
        <strain evidence="1">HyVt-577</strain>
    </source>
</reference>
<accession>A0A7V4WVD2</accession>
<sequence>MLLRAQHSSREEFSLLLDEAILLQNTQPLSGDQFALIDSARQYADSEMYDLAVIFLEQFLDNHSLFQKTAYNSTSNMMTSFSGYDLFVRTGVDYNRQEFEVGYFQADSVLIDQVQKPYIAISYSQPLWSGNVQTTSMLIDARYDKENMTVRTKLESAVITNNFEGRFNLGFEFDKNALYPDLGYQEANTRQFFRWQLTNNIVWRLDNSLRYKVYQAPSVSVPDFLRDQLNTGLTYWTKSLGSYTLNYNLDFNESMQVANNDYRMHTFDIVMGNSAPATVNYSVNLSYRNNRFSYTVSDSVFRNNSQSVFADISFSLNFNPVFRLKALYRPKYKTYRIKTEQEPDYSYHELSSYLGFDLSNQFSLQTGYLFEKKMHREFAGSQSQYIKEQNYSGHGVAFGADYSTLTGMYISLSGSYVWRRYPDAIDVDIFRIYSNKNILSLLLMLQIPITDHIELNSFVSYDNDQDLDTDENNTRSSFFSAEIVYKF</sequence>